<evidence type="ECO:0000259" key="8">
    <source>
        <dbReference type="Pfam" id="PF25183"/>
    </source>
</evidence>
<keyword evidence="7" id="KW-0732">Signal</keyword>
<evidence type="ECO:0000313" key="9">
    <source>
        <dbReference type="EMBL" id="XBH17685.1"/>
    </source>
</evidence>
<dbReference type="Gene3D" id="2.40.170.20">
    <property type="entry name" value="TonB-dependent receptor, beta-barrel domain"/>
    <property type="match status" value="1"/>
</dbReference>
<dbReference type="Pfam" id="PF25183">
    <property type="entry name" value="OMP_b-brl_4"/>
    <property type="match status" value="1"/>
</dbReference>
<evidence type="ECO:0000256" key="2">
    <source>
        <dbReference type="ARBA" id="ARBA00022448"/>
    </source>
</evidence>
<feature type="domain" description="TonB-dependent transporter Oar-like beta-barrel" evidence="8">
    <location>
        <begin position="250"/>
        <end position="1145"/>
    </location>
</feature>
<protein>
    <submittedName>
        <fullName evidence="9">TonB-dependent receptor</fullName>
    </submittedName>
</protein>
<dbReference type="Pfam" id="PF13620">
    <property type="entry name" value="CarboxypepD_reg"/>
    <property type="match status" value="1"/>
</dbReference>
<dbReference type="AlphaFoldDB" id="A0AAU7DK22"/>
<sequence>MKVTLAILARYRSSLLSLVLLLVCLAGHGQQNSTITGTVLDKNGAAVPGAEVTLTQQQTGFVSKANSNDSGNFTFNGLNVGTYDLKATAKGFDAYVEKGIVVNVSQTTRVDATLTVGSVDQTVTVQSDVLSVQTDSNVVSTLVSEEQITEIATENRNFASLVALGLGVSSTLPDNNTPTSVGASSNISVNGLRQSHNIWLIDGGEADDRGGAGGIDILPSQDAIAQLETLSSNYPPDYGISSGATISLSLKSGSQSYHGEAWEFNRNTAFNANSWQNKNTSGTPTARAKLNYNIFGANIGGPLFIPGMYNKDRKKTFFFWNEEWRKLIQGNPPNLQNDLPAADFPTAGQNLTYVSPGFAKTPIVLNVPTVGDPAFAAKLAVACPTCVQGQPFPGGVIPAGLFDANALAYLASGIVPKPNAANDQFLGQASLPINVRDDVVRVDHRVNDKYQILAHYLHDSVSQAFPAPMVGWSTGSWPTITSTLNNPSNSAAVKLTATINPNLLVEASMNYDGNIIDIVNSSKGNLPSGMSVNKFFNNGSKSAPSMNWGGVYGVQENPGSAPWHNAAEDYEPKVDVSYTMGKHAMKFGASYNRYTKNQKLFLNAEGSFTFGTNTGDPFMDMLLGLSSNYSESQAAPIRHYVNETPSVYAMDTWKVTNRLSLQYGLRYDALPFAYERSNQVANFDPATYLSSQAPNWLPSGTLDPNGPGFQTVNGGRFYLNGVHLAGQGGTPRNLIKTDYNTLQPRVGFSEDVFGNGKTVLRGGFGTFYERLQGNDIYDVATAAPFANTPSANTVYLTDPHTSYVTGAAAATPFFAQGSTTLAQDYKAPAVAQFSLGLQNQVAPSVIWVVQYVGNLAWHQNIRRNINNFPINTSNAVRANAGDPNNHSGTNPGGMTIANTDQLRTYDGFGGITEQENNTNGNYNGFQTGLRVQNRWGLSGEVDYTYSHEIDITSTDDSGIDNPFFIKYMKGSGGFDRRNILSINYIYKLPIFKEAGIAHSVLGGWELAGTVIDETGVPTTPRISLSYDTIGLDGGYTNRPNQSGKSKKGGSITHAFDTSVFSNPIPAWAGGPNQGFGSAGKDSLPGPNRVNFTTSLYKSFAFTEKARFEFRVESFNTFNHTEPNGIGNTLGNSNFGTVTSFYDPRALELGGKLIF</sequence>
<dbReference type="SUPFAM" id="SSF49464">
    <property type="entry name" value="Carboxypeptidase regulatory domain-like"/>
    <property type="match status" value="1"/>
</dbReference>
<evidence type="ECO:0000256" key="7">
    <source>
        <dbReference type="SAM" id="SignalP"/>
    </source>
</evidence>
<dbReference type="RefSeq" id="WP_348262910.1">
    <property type="nucleotide sequence ID" value="NZ_CP121196.1"/>
</dbReference>
<evidence type="ECO:0000256" key="1">
    <source>
        <dbReference type="ARBA" id="ARBA00004571"/>
    </source>
</evidence>
<feature type="signal peptide" evidence="7">
    <location>
        <begin position="1"/>
        <end position="29"/>
    </location>
</feature>
<keyword evidence="6" id="KW-0998">Cell outer membrane</keyword>
<organism evidence="9">
    <name type="scientific">Telmatobacter sp. DSM 110680</name>
    <dbReference type="NCBI Taxonomy" id="3036704"/>
    <lineage>
        <taxon>Bacteria</taxon>
        <taxon>Pseudomonadati</taxon>
        <taxon>Acidobacteriota</taxon>
        <taxon>Terriglobia</taxon>
        <taxon>Terriglobales</taxon>
        <taxon>Acidobacteriaceae</taxon>
        <taxon>Telmatobacter</taxon>
    </lineage>
</organism>
<dbReference type="GO" id="GO:0015344">
    <property type="term" value="F:siderophore uptake transmembrane transporter activity"/>
    <property type="evidence" value="ECO:0007669"/>
    <property type="project" value="TreeGrafter"/>
</dbReference>
<dbReference type="GO" id="GO:0044718">
    <property type="term" value="P:siderophore transmembrane transport"/>
    <property type="evidence" value="ECO:0007669"/>
    <property type="project" value="TreeGrafter"/>
</dbReference>
<comment type="subcellular location">
    <subcellularLocation>
        <location evidence="1">Cell outer membrane</location>
        <topology evidence="1">Multi-pass membrane protein</topology>
    </subcellularLocation>
</comment>
<dbReference type="Gene3D" id="2.60.40.1120">
    <property type="entry name" value="Carboxypeptidase-like, regulatory domain"/>
    <property type="match status" value="1"/>
</dbReference>
<dbReference type="InterPro" id="IPR008969">
    <property type="entry name" value="CarboxyPept-like_regulatory"/>
</dbReference>
<keyword evidence="3" id="KW-1134">Transmembrane beta strand</keyword>
<dbReference type="PANTHER" id="PTHR30069:SF46">
    <property type="entry name" value="OAR PROTEIN"/>
    <property type="match status" value="1"/>
</dbReference>
<accession>A0AAU7DK22</accession>
<evidence type="ECO:0000256" key="5">
    <source>
        <dbReference type="ARBA" id="ARBA00023136"/>
    </source>
</evidence>
<evidence type="ECO:0000256" key="4">
    <source>
        <dbReference type="ARBA" id="ARBA00022692"/>
    </source>
</evidence>
<keyword evidence="2" id="KW-0813">Transport</keyword>
<dbReference type="EMBL" id="CP121196">
    <property type="protein sequence ID" value="XBH17685.1"/>
    <property type="molecule type" value="Genomic_DNA"/>
</dbReference>
<dbReference type="SUPFAM" id="SSF56935">
    <property type="entry name" value="Porins"/>
    <property type="match status" value="1"/>
</dbReference>
<gene>
    <name evidence="9" type="ORF">P8935_24360</name>
</gene>
<keyword evidence="4" id="KW-0812">Transmembrane</keyword>
<reference evidence="9" key="1">
    <citation type="submission" date="2023-03" db="EMBL/GenBank/DDBJ databases">
        <title>Edaphobacter sp.</title>
        <authorList>
            <person name="Huber K.J."/>
            <person name="Papendorf J."/>
            <person name="Pilke C."/>
            <person name="Bunk B."/>
            <person name="Sproeer C."/>
            <person name="Pester M."/>
        </authorList>
    </citation>
    <scope>NUCLEOTIDE SEQUENCE</scope>
    <source>
        <strain evidence="9">DSM 110680</strain>
    </source>
</reference>
<proteinExistence type="predicted"/>
<dbReference type="PANTHER" id="PTHR30069">
    <property type="entry name" value="TONB-DEPENDENT OUTER MEMBRANE RECEPTOR"/>
    <property type="match status" value="1"/>
</dbReference>
<feature type="chain" id="PRO_5043481712" evidence="7">
    <location>
        <begin position="30"/>
        <end position="1154"/>
    </location>
</feature>
<dbReference type="InterPro" id="IPR036942">
    <property type="entry name" value="Beta-barrel_TonB_sf"/>
</dbReference>
<dbReference type="GO" id="GO:0009279">
    <property type="term" value="C:cell outer membrane"/>
    <property type="evidence" value="ECO:0007669"/>
    <property type="project" value="UniProtKB-SubCell"/>
</dbReference>
<dbReference type="InterPro" id="IPR057601">
    <property type="entry name" value="Oar-like_b-barrel"/>
</dbReference>
<name>A0AAU7DK22_9BACT</name>
<evidence type="ECO:0000256" key="6">
    <source>
        <dbReference type="ARBA" id="ARBA00023237"/>
    </source>
</evidence>
<keyword evidence="5" id="KW-0472">Membrane</keyword>
<keyword evidence="9" id="KW-0675">Receptor</keyword>
<evidence type="ECO:0000256" key="3">
    <source>
        <dbReference type="ARBA" id="ARBA00022452"/>
    </source>
</evidence>
<dbReference type="InterPro" id="IPR039426">
    <property type="entry name" value="TonB-dep_rcpt-like"/>
</dbReference>